<gene>
    <name evidence="1" type="ORF">CK510_30700</name>
</gene>
<comment type="caution">
    <text evidence="1">The sequence shown here is derived from an EMBL/GenBank/DDBJ whole genome shotgun (WGS) entry which is preliminary data.</text>
</comment>
<evidence type="ECO:0000313" key="2">
    <source>
        <dbReference type="Proteomes" id="UP000218238"/>
    </source>
</evidence>
<dbReference type="OrthoDB" id="490259at2"/>
<proteinExistence type="predicted"/>
<evidence type="ECO:0000313" key="1">
    <source>
        <dbReference type="EMBL" id="PAX45652.1"/>
    </source>
</evidence>
<keyword evidence="2" id="KW-1185">Reference proteome</keyword>
<dbReference type="EMBL" id="NTFS01000789">
    <property type="protein sequence ID" value="PAX45652.1"/>
    <property type="molecule type" value="Genomic_DNA"/>
</dbReference>
<sequence length="275" mass="30951">MTNKRERFPEGDTERVSFTLKKGVRQRVDNLLPILGSSLSKTLRYLIDLGLDLFDLAQKNGNSIPQAGNLDRMFSTYTSLGVEFIFACESLGLSVPEVGHVGIWFVDNLYPGLDHVEGIQRDTNYQASRVFRLSREIQKLFYQELNLISEEEFTVFLRNLHQETAIALCTVPLGSIAAATPEGSIAQEFVATCQVLGLQLPEKGKLQEWLQNLVVAQEVSNFTDRNLSSGNSQPFLDYLLTLDAPPTEDEEHIIAQQFGLELAHLKKLISRMKFD</sequence>
<name>A0A2A2T9L1_9CYAN</name>
<organism evidence="1 2">
    <name type="scientific">Brunnivagina elsteri CCALA 953</name>
    <dbReference type="NCBI Taxonomy" id="987040"/>
    <lineage>
        <taxon>Bacteria</taxon>
        <taxon>Bacillati</taxon>
        <taxon>Cyanobacteriota</taxon>
        <taxon>Cyanophyceae</taxon>
        <taxon>Nostocales</taxon>
        <taxon>Calotrichaceae</taxon>
        <taxon>Brunnivagina</taxon>
    </lineage>
</organism>
<accession>A0A2A2T9L1</accession>
<dbReference type="RefSeq" id="WP_095725162.1">
    <property type="nucleotide sequence ID" value="NZ_NTFS01000789.1"/>
</dbReference>
<protein>
    <submittedName>
        <fullName evidence="1">Uncharacterized protein</fullName>
    </submittedName>
</protein>
<dbReference type="AlphaFoldDB" id="A0A2A2T9L1"/>
<reference evidence="1 2" key="1">
    <citation type="submission" date="2017-08" db="EMBL/GenBank/DDBJ databases">
        <title>Draft genome sequence of filamentous cyanobacterium Calothrix elsteri CCALA 953.</title>
        <authorList>
            <person name="Gagunashvili A.N."/>
            <person name="Elster J."/>
            <person name="Andresson O.S."/>
        </authorList>
    </citation>
    <scope>NUCLEOTIDE SEQUENCE [LARGE SCALE GENOMIC DNA]</scope>
    <source>
        <strain evidence="1 2">CCALA 953</strain>
    </source>
</reference>
<dbReference type="Proteomes" id="UP000218238">
    <property type="component" value="Unassembled WGS sequence"/>
</dbReference>